<dbReference type="Gene3D" id="2.60.40.10">
    <property type="entry name" value="Immunoglobulins"/>
    <property type="match status" value="1"/>
</dbReference>
<dbReference type="InterPro" id="IPR013783">
    <property type="entry name" value="Ig-like_fold"/>
</dbReference>
<evidence type="ECO:0000256" key="1">
    <source>
        <dbReference type="ARBA" id="ARBA00000826"/>
    </source>
</evidence>
<dbReference type="PANTHER" id="PTHR43651">
    <property type="entry name" value="1,4-ALPHA-GLUCAN-BRANCHING ENZYME"/>
    <property type="match status" value="1"/>
</dbReference>
<proteinExistence type="inferred from homology"/>
<dbReference type="InParanoid" id="A0A1I1Y3A3"/>
<dbReference type="STRING" id="385682.SAMN05444380_10760"/>
<accession>A0A1I1Y3A3</accession>
<organism evidence="10 11">
    <name type="scientific">Thermophagus xiamenensis</name>
    <dbReference type="NCBI Taxonomy" id="385682"/>
    <lineage>
        <taxon>Bacteria</taxon>
        <taxon>Pseudomonadati</taxon>
        <taxon>Bacteroidota</taxon>
        <taxon>Bacteroidia</taxon>
        <taxon>Marinilabiliales</taxon>
        <taxon>Marinilabiliaceae</taxon>
        <taxon>Thermophagus</taxon>
    </lineage>
</organism>
<dbReference type="AlphaFoldDB" id="A0A1I1Y3A3"/>
<dbReference type="Proteomes" id="UP000181976">
    <property type="component" value="Unassembled WGS sequence"/>
</dbReference>
<evidence type="ECO:0000256" key="5">
    <source>
        <dbReference type="ARBA" id="ARBA00022676"/>
    </source>
</evidence>
<dbReference type="Gene3D" id="2.60.40.1180">
    <property type="entry name" value="Golgi alpha-mannosidase II"/>
    <property type="match status" value="1"/>
</dbReference>
<evidence type="ECO:0000256" key="4">
    <source>
        <dbReference type="ARBA" id="ARBA00012541"/>
    </source>
</evidence>
<feature type="domain" description="Glycosyl hydrolase family 13 catalytic" evidence="9">
    <location>
        <begin position="158"/>
        <end position="536"/>
    </location>
</feature>
<dbReference type="EMBL" id="FONA01000007">
    <property type="protein sequence ID" value="SFE14107.1"/>
    <property type="molecule type" value="Genomic_DNA"/>
</dbReference>
<evidence type="ECO:0000256" key="7">
    <source>
        <dbReference type="ARBA" id="ARBA00023277"/>
    </source>
</evidence>
<dbReference type="FunCoup" id="A0A1I1Y3A3">
    <property type="interactions" value="428"/>
</dbReference>
<dbReference type="OrthoDB" id="9800174at2"/>
<evidence type="ECO:0000256" key="8">
    <source>
        <dbReference type="PIRSR" id="PIRSR000463-1"/>
    </source>
</evidence>
<dbReference type="EC" id="2.4.1.18" evidence="4"/>
<keyword evidence="7" id="KW-0119">Carbohydrate metabolism</keyword>
<evidence type="ECO:0000313" key="11">
    <source>
        <dbReference type="Proteomes" id="UP000181976"/>
    </source>
</evidence>
<dbReference type="Pfam" id="PF02922">
    <property type="entry name" value="CBM_48"/>
    <property type="match status" value="1"/>
</dbReference>
<feature type="active site" description="Nucleophile" evidence="8">
    <location>
        <position position="327"/>
    </location>
</feature>
<dbReference type="GO" id="GO:0005737">
    <property type="term" value="C:cytoplasm"/>
    <property type="evidence" value="ECO:0007669"/>
    <property type="project" value="TreeGrafter"/>
</dbReference>
<dbReference type="PIRSF" id="PIRSF000463">
    <property type="entry name" value="GlgB"/>
    <property type="match status" value="1"/>
</dbReference>
<dbReference type="GO" id="GO:0004553">
    <property type="term" value="F:hydrolase activity, hydrolyzing O-glycosyl compounds"/>
    <property type="evidence" value="ECO:0007669"/>
    <property type="project" value="InterPro"/>
</dbReference>
<name>A0A1I1Y3A3_9BACT</name>
<evidence type="ECO:0000259" key="9">
    <source>
        <dbReference type="SMART" id="SM00642"/>
    </source>
</evidence>
<dbReference type="InterPro" id="IPR014756">
    <property type="entry name" value="Ig_E-set"/>
</dbReference>
<dbReference type="SUPFAM" id="SSF51011">
    <property type="entry name" value="Glycosyl hydrolase domain"/>
    <property type="match status" value="1"/>
</dbReference>
<dbReference type="FunFam" id="3.20.20.80:FF:000001">
    <property type="entry name" value="1,4-alpha-glucan branching enzyme"/>
    <property type="match status" value="1"/>
</dbReference>
<dbReference type="InterPro" id="IPR004193">
    <property type="entry name" value="Glyco_hydro_13_N"/>
</dbReference>
<dbReference type="CDD" id="cd02854">
    <property type="entry name" value="E_set_GBE_euk_N"/>
    <property type="match status" value="1"/>
</dbReference>
<comment type="similarity">
    <text evidence="3">Belongs to the glycosyl hydrolase 13 family. GlgB subfamily.</text>
</comment>
<dbReference type="GO" id="GO:0005978">
    <property type="term" value="P:glycogen biosynthetic process"/>
    <property type="evidence" value="ECO:0007669"/>
    <property type="project" value="InterPro"/>
</dbReference>
<keyword evidence="11" id="KW-1185">Reference proteome</keyword>
<comment type="catalytic activity">
    <reaction evidence="1">
        <text>Transfers a segment of a (1-&gt;4)-alpha-D-glucan chain to a primary hydroxy group in a similar glucan chain.</text>
        <dbReference type="EC" id="2.4.1.18"/>
    </reaction>
</comment>
<dbReference type="Pfam" id="PF00128">
    <property type="entry name" value="Alpha-amylase"/>
    <property type="match status" value="1"/>
</dbReference>
<dbReference type="GO" id="GO:0043169">
    <property type="term" value="F:cation binding"/>
    <property type="evidence" value="ECO:0007669"/>
    <property type="project" value="InterPro"/>
</dbReference>
<dbReference type="Pfam" id="PF02806">
    <property type="entry name" value="Alpha-amylase_C"/>
    <property type="match status" value="1"/>
</dbReference>
<dbReference type="InterPro" id="IPR017853">
    <property type="entry name" value="GH"/>
</dbReference>
<dbReference type="SUPFAM" id="SSF81296">
    <property type="entry name" value="E set domains"/>
    <property type="match status" value="1"/>
</dbReference>
<keyword evidence="5" id="KW-0328">Glycosyltransferase</keyword>
<sequence length="672" mass="77926">MTMLPLIEKDDWLRPYASALEATHSRYRDLLEEICDAHGGLIHFAENHLFFGLHSYSEGWVFREWAPNAEKIYLVGDFSDWKPDESFRLQRKDHGIWEIFLSKTVLKHLDFYKLYIEWPFGSGYRIPAYARRVIQDSETLLFSAQVWHPEKRFEWNDEGFHQSFSHPIIYEAHVGMAQEAGGVGTYRAFAENVLPRIKKAGYNVVQLMAVQEHPYYGSFGYHVSNFFAPSSRFGTPEDLKYLINKAHEMGLAVIMDIVHSHAVKNEEEGLSRFDGTLDQYFYPGERGFHPAWDSRCFDYGKKEVVAFLLSNCRYWLEEFHFDGFRFDGVTSMLYTHHGLGKAISGYDDYFDNSRDNNALTYLMLANHLIHKINPNAITIAEEVSGYPGTGVPPEEGGLGFDYRLSMGIPDFWIKLIKDMTDEEWNMGTIFHELTIHRPEERTISYTESHDQALVGDKTIMFRLADKEMYEFMSKEKPSLVIDRAVALHKIIRLVTITTANGGYLNFMGNEFGHPEWIDFPREGNHWSYHYARRQWSLADDPTLKYEWLAAFDRAMLTTVTENDLLSFNPVYLNLANEGDKILAFNRGEFLIVFNFHPTRSFPDYGIPVAPGKYQILLNSDRPEFGGFDRIDQQQLYFARPVGKTPNNGFQLKLYLPNRTGLILKKIPTPRLH</sequence>
<dbReference type="Gene3D" id="3.20.20.80">
    <property type="entry name" value="Glycosidases"/>
    <property type="match status" value="1"/>
</dbReference>
<dbReference type="InterPro" id="IPR013780">
    <property type="entry name" value="Glyco_hydro_b"/>
</dbReference>
<dbReference type="SUPFAM" id="SSF51445">
    <property type="entry name" value="(Trans)glycosidases"/>
    <property type="match status" value="1"/>
</dbReference>
<dbReference type="CDD" id="cd11321">
    <property type="entry name" value="AmyAc_bac_euk_BE"/>
    <property type="match status" value="1"/>
</dbReference>
<dbReference type="eggNOG" id="COG0296">
    <property type="taxonomic scope" value="Bacteria"/>
</dbReference>
<reference evidence="10 11" key="1">
    <citation type="submission" date="2016-10" db="EMBL/GenBank/DDBJ databases">
        <authorList>
            <person name="de Groot N.N."/>
        </authorList>
    </citation>
    <scope>NUCLEOTIDE SEQUENCE [LARGE SCALE GENOMIC DNA]</scope>
    <source>
        <strain evidence="10 11">DSM 19012</strain>
    </source>
</reference>
<dbReference type="InterPro" id="IPR006048">
    <property type="entry name" value="A-amylase/branching_C"/>
</dbReference>
<dbReference type="PANTHER" id="PTHR43651:SF3">
    <property type="entry name" value="1,4-ALPHA-GLUCAN-BRANCHING ENZYME"/>
    <property type="match status" value="1"/>
</dbReference>
<dbReference type="InterPro" id="IPR006047">
    <property type="entry name" value="GH13_cat_dom"/>
</dbReference>
<dbReference type="FunFam" id="2.60.40.1180:FF:000050">
    <property type="entry name" value="1,4-alpha-glucan branching enzyme"/>
    <property type="match status" value="1"/>
</dbReference>
<comment type="function">
    <text evidence="2">Catalyzes the formation of the alpha-1,6-glucosidic linkages in glycogen by scission of a 1,4-alpha-linked oligosaccharide from growing alpha-1,4-glucan chains and the subsequent attachment of the oligosaccharide to the alpha-1,6 position.</text>
</comment>
<evidence type="ECO:0000256" key="6">
    <source>
        <dbReference type="ARBA" id="ARBA00022679"/>
    </source>
</evidence>
<dbReference type="SMART" id="SM00642">
    <property type="entry name" value="Aamy"/>
    <property type="match status" value="1"/>
</dbReference>
<gene>
    <name evidence="10" type="ORF">SAMN05444380_10760</name>
</gene>
<dbReference type="GO" id="GO:0003844">
    <property type="term" value="F:1,4-alpha-glucan branching enzyme activity"/>
    <property type="evidence" value="ECO:0007669"/>
    <property type="project" value="UniProtKB-EC"/>
</dbReference>
<protein>
    <recommendedName>
        <fullName evidence="4">1,4-alpha-glucan branching enzyme</fullName>
        <ecNumber evidence="4">2.4.1.18</ecNumber>
    </recommendedName>
</protein>
<dbReference type="InterPro" id="IPR037439">
    <property type="entry name" value="Branching_enzy"/>
</dbReference>
<dbReference type="RefSeq" id="WP_010526223.1">
    <property type="nucleotide sequence ID" value="NZ_AFSL01000006.1"/>
</dbReference>
<evidence type="ECO:0000256" key="2">
    <source>
        <dbReference type="ARBA" id="ARBA00002953"/>
    </source>
</evidence>
<evidence type="ECO:0000256" key="3">
    <source>
        <dbReference type="ARBA" id="ARBA00009000"/>
    </source>
</evidence>
<feature type="active site" description="Proton donor" evidence="8">
    <location>
        <position position="381"/>
    </location>
</feature>
<keyword evidence="6" id="KW-0808">Transferase</keyword>
<evidence type="ECO:0000313" key="10">
    <source>
        <dbReference type="EMBL" id="SFE14107.1"/>
    </source>
</evidence>